<keyword evidence="8" id="KW-0539">Nucleus</keyword>
<evidence type="ECO:0000256" key="6">
    <source>
        <dbReference type="ARBA" id="ARBA00022691"/>
    </source>
</evidence>
<feature type="region of interest" description="Disordered" evidence="10">
    <location>
        <begin position="1"/>
        <end position="78"/>
    </location>
</feature>
<dbReference type="PANTHER" id="PTHR22807">
    <property type="entry name" value="NOP2 YEAST -RELATED NOL1/NOP2/FMU SUN DOMAIN-CONTAINING"/>
    <property type="match status" value="1"/>
</dbReference>
<feature type="compositionally biased region" description="Basic residues" evidence="10">
    <location>
        <begin position="438"/>
        <end position="473"/>
    </location>
</feature>
<evidence type="ECO:0000256" key="4">
    <source>
        <dbReference type="ARBA" id="ARBA00022603"/>
    </source>
</evidence>
<evidence type="ECO:0000256" key="3">
    <source>
        <dbReference type="ARBA" id="ARBA00022517"/>
    </source>
</evidence>
<keyword evidence="3" id="KW-0690">Ribosome biogenesis</keyword>
<dbReference type="PROSITE" id="PS51686">
    <property type="entry name" value="SAM_MT_RSMB_NOP"/>
    <property type="match status" value="1"/>
</dbReference>
<dbReference type="GO" id="GO:0000470">
    <property type="term" value="P:maturation of LSU-rRNA"/>
    <property type="evidence" value="ECO:0007669"/>
    <property type="project" value="TreeGrafter"/>
</dbReference>
<feature type="compositionally biased region" description="Acidic residues" evidence="10">
    <location>
        <begin position="45"/>
        <end position="59"/>
    </location>
</feature>
<comment type="caution">
    <text evidence="9">Lacks conserved residue(s) required for the propagation of feature annotation.</text>
</comment>
<dbReference type="GO" id="GO:0005730">
    <property type="term" value="C:nucleolus"/>
    <property type="evidence" value="ECO:0007669"/>
    <property type="project" value="UniProtKB-SubCell"/>
</dbReference>
<dbReference type="PRINTS" id="PR02012">
    <property type="entry name" value="RCMTNOP2"/>
</dbReference>
<feature type="domain" description="SAM-dependent MTase RsmB/NOP-type" evidence="11">
    <location>
        <begin position="191"/>
        <end position="376"/>
    </location>
</feature>
<evidence type="ECO:0000313" key="12">
    <source>
        <dbReference type="EMBL" id="VDP06912.1"/>
    </source>
</evidence>
<reference evidence="14" key="1">
    <citation type="submission" date="2016-06" db="UniProtKB">
        <authorList>
            <consortium name="WormBaseParasite"/>
        </authorList>
    </citation>
    <scope>IDENTIFICATION</scope>
</reference>
<evidence type="ECO:0000256" key="1">
    <source>
        <dbReference type="ARBA" id="ARBA00004604"/>
    </source>
</evidence>
<dbReference type="GO" id="GO:0009383">
    <property type="term" value="F:rRNA (cytosine-C5-)-methyltransferase activity"/>
    <property type="evidence" value="ECO:0007669"/>
    <property type="project" value="TreeGrafter"/>
</dbReference>
<reference evidence="12 13" key="2">
    <citation type="submission" date="2018-11" db="EMBL/GenBank/DDBJ databases">
        <authorList>
            <consortium name="Pathogen Informatics"/>
        </authorList>
    </citation>
    <scope>NUCLEOTIDE SEQUENCE [LARGE SCALE GENOMIC DNA]</scope>
</reference>
<dbReference type="Gene3D" id="3.40.50.150">
    <property type="entry name" value="Vaccinia Virus protein VP39"/>
    <property type="match status" value="2"/>
</dbReference>
<keyword evidence="13" id="KW-1185">Reference proteome</keyword>
<dbReference type="WBParaSite" id="SBAD_0000553601-mRNA-1">
    <property type="protein sequence ID" value="SBAD_0000553601-mRNA-1"/>
    <property type="gene ID" value="SBAD_0000553601"/>
</dbReference>
<dbReference type="OrthoDB" id="427002at2759"/>
<dbReference type="InterPro" id="IPR049560">
    <property type="entry name" value="MeTrfase_RsmB-F_NOP2_cat"/>
</dbReference>
<dbReference type="AlphaFoldDB" id="A0A183INX3"/>
<dbReference type="InterPro" id="IPR029063">
    <property type="entry name" value="SAM-dependent_MTases_sf"/>
</dbReference>
<feature type="compositionally biased region" description="Basic residues" evidence="10">
    <location>
        <begin position="1"/>
        <end position="11"/>
    </location>
</feature>
<gene>
    <name evidence="12" type="ORF">SBAD_LOCUS5321</name>
</gene>
<dbReference type="InterPro" id="IPR001678">
    <property type="entry name" value="MeTrfase_RsmB-F_NOP2_dom"/>
</dbReference>
<dbReference type="PANTHER" id="PTHR22807:SF30">
    <property type="entry name" value="28S RRNA (CYTOSINE(4447)-C(5))-METHYLTRANSFERASE-RELATED"/>
    <property type="match status" value="1"/>
</dbReference>
<accession>A0A183INX3</accession>
<dbReference type="InterPro" id="IPR023273">
    <property type="entry name" value="RCMT_NOP2"/>
</dbReference>
<evidence type="ECO:0000256" key="5">
    <source>
        <dbReference type="ARBA" id="ARBA00022679"/>
    </source>
</evidence>
<proteinExistence type="inferred from homology"/>
<dbReference type="FunFam" id="3.30.70.1170:FF:000001">
    <property type="entry name" value="Ribosomal RNA methyltransferase Nop2"/>
    <property type="match status" value="1"/>
</dbReference>
<keyword evidence="7 9" id="KW-0694">RNA-binding</keyword>
<evidence type="ECO:0000256" key="10">
    <source>
        <dbReference type="SAM" id="MobiDB-lite"/>
    </source>
</evidence>
<feature type="region of interest" description="Disordered" evidence="10">
    <location>
        <begin position="414"/>
        <end position="500"/>
    </location>
</feature>
<keyword evidence="6 9" id="KW-0949">S-adenosyl-L-methionine</keyword>
<keyword evidence="4 9" id="KW-0489">Methyltransferase</keyword>
<dbReference type="EMBL" id="UZAM01008910">
    <property type="protein sequence ID" value="VDP06912.1"/>
    <property type="molecule type" value="Genomic_DNA"/>
</dbReference>
<dbReference type="PROSITE" id="PS01153">
    <property type="entry name" value="NOL1_NOP2_SUN"/>
    <property type="match status" value="1"/>
</dbReference>
<dbReference type="Gene3D" id="3.30.70.1170">
    <property type="entry name" value="Sun protein, domain 3"/>
    <property type="match status" value="1"/>
</dbReference>
<sequence>MQTKEIKKKNRSRESNSSAKKQKLKKLQSSVDENEVVSSTKFALFEEEATVSGEDETLEQEGTRSLSSGHDSDDYDELPIEEASAKLEKRRKMDEELGDEELRLNVDYGKEEDNLYGEVFGQKPTDLKSVNERIQDTVSILENFKEASDKKRSRCEYVELLHSDLCTYYGYNAFMMEKFMELFDLKQLLEFLEANEVERPLVIRSNTLKTRRRELAQALIGRGVNLDPVGSWSKVGLVVYDSKVPIGATPEYLAGHYMLQGASSFLPVMALAPRENEKILDLCASPGGKSTYISGLMKNTGILVTNEISRERCSALVANLHRLGVVNAIIQGSAFDRVLLDAPCSGTGVVSKDPSVKLSKEKRDIDRCVTLQKQLLFRKHRFHPTLKLCRRFYPHLHNLDGFFVAKLKKLSNQIPQTDTDEPKEVDAEMNEQMSTVSKKLKNSAANHKKVGNKHKTPKTSQLHVKKSVFKKRKSDTQKEATNVVKRPKKTDRSSYANNAQ</sequence>
<evidence type="ECO:0000256" key="8">
    <source>
        <dbReference type="ARBA" id="ARBA00023242"/>
    </source>
</evidence>
<keyword evidence="5 9" id="KW-0808">Transferase</keyword>
<dbReference type="SUPFAM" id="SSF53335">
    <property type="entry name" value="S-adenosyl-L-methionine-dependent methyltransferases"/>
    <property type="match status" value="1"/>
</dbReference>
<dbReference type="Pfam" id="PF01189">
    <property type="entry name" value="Methyltr_RsmB-F"/>
    <property type="match status" value="1"/>
</dbReference>
<evidence type="ECO:0000256" key="7">
    <source>
        <dbReference type="ARBA" id="ARBA00022884"/>
    </source>
</evidence>
<dbReference type="GO" id="GO:0003723">
    <property type="term" value="F:RNA binding"/>
    <property type="evidence" value="ECO:0007669"/>
    <property type="project" value="UniProtKB-UniRule"/>
</dbReference>
<comment type="subcellular location">
    <subcellularLocation>
        <location evidence="1">Nucleus</location>
        <location evidence="1">Nucleolus</location>
    </subcellularLocation>
</comment>
<dbReference type="InterPro" id="IPR018314">
    <property type="entry name" value="RsmB/NOL1/NOP2-like_CS"/>
</dbReference>
<dbReference type="InterPro" id="IPR023267">
    <property type="entry name" value="RCMT"/>
</dbReference>
<evidence type="ECO:0000256" key="2">
    <source>
        <dbReference type="ARBA" id="ARBA00007494"/>
    </source>
</evidence>
<dbReference type="Proteomes" id="UP000270296">
    <property type="component" value="Unassembled WGS sequence"/>
</dbReference>
<evidence type="ECO:0000256" key="9">
    <source>
        <dbReference type="PROSITE-ProRule" id="PRU01023"/>
    </source>
</evidence>
<protein>
    <submittedName>
        <fullName evidence="14">SAM_MT_RSMB_NOP domain-containing protein</fullName>
    </submittedName>
</protein>
<comment type="similarity">
    <text evidence="2 9">Belongs to the class I-like SAM-binding methyltransferase superfamily. RsmB/NOP family.</text>
</comment>
<dbReference type="PRINTS" id="PR02008">
    <property type="entry name" value="RCMTFAMILY"/>
</dbReference>
<organism evidence="14">
    <name type="scientific">Soboliphyme baturini</name>
    <dbReference type="NCBI Taxonomy" id="241478"/>
    <lineage>
        <taxon>Eukaryota</taxon>
        <taxon>Metazoa</taxon>
        <taxon>Ecdysozoa</taxon>
        <taxon>Nematoda</taxon>
        <taxon>Enoplea</taxon>
        <taxon>Dorylaimia</taxon>
        <taxon>Dioctophymatida</taxon>
        <taxon>Dioctophymatoidea</taxon>
        <taxon>Soboliphymatidae</taxon>
        <taxon>Soboliphyme</taxon>
    </lineage>
</organism>
<feature type="binding site" evidence="9">
    <location>
        <position position="341"/>
    </location>
    <ligand>
        <name>S-adenosyl-L-methionine</name>
        <dbReference type="ChEBI" id="CHEBI:59789"/>
    </ligand>
</feature>
<name>A0A183INX3_9BILA</name>
<evidence type="ECO:0000313" key="13">
    <source>
        <dbReference type="Proteomes" id="UP000270296"/>
    </source>
</evidence>
<feature type="binding site" evidence="9">
    <location>
        <position position="307"/>
    </location>
    <ligand>
        <name>S-adenosyl-L-methionine</name>
        <dbReference type="ChEBI" id="CHEBI:59789"/>
    </ligand>
</feature>
<dbReference type="GO" id="GO:0070475">
    <property type="term" value="P:rRNA base methylation"/>
    <property type="evidence" value="ECO:0007669"/>
    <property type="project" value="TreeGrafter"/>
</dbReference>
<evidence type="ECO:0000313" key="14">
    <source>
        <dbReference type="WBParaSite" id="SBAD_0000553601-mRNA-1"/>
    </source>
</evidence>
<evidence type="ECO:0000259" key="11">
    <source>
        <dbReference type="PROSITE" id="PS51686"/>
    </source>
</evidence>